<evidence type="ECO:0000313" key="2">
    <source>
        <dbReference type="EMBL" id="MDQ7905075.1"/>
    </source>
</evidence>
<dbReference type="InterPro" id="IPR036390">
    <property type="entry name" value="WH_DNA-bd_sf"/>
</dbReference>
<accession>A0ABU0ZFJ5</accession>
<reference evidence="2 3" key="1">
    <citation type="submission" date="2023-08" db="EMBL/GenBank/DDBJ databases">
        <title>Phytohabitans sansha sp. nov., isolated from marine sediment.</title>
        <authorList>
            <person name="Zhao Y."/>
            <person name="Yi K."/>
        </authorList>
    </citation>
    <scope>NUCLEOTIDE SEQUENCE [LARGE SCALE GENOMIC DNA]</scope>
    <source>
        <strain evidence="2 3">ZYX-F-186</strain>
    </source>
</reference>
<dbReference type="Proteomes" id="UP001230908">
    <property type="component" value="Unassembled WGS sequence"/>
</dbReference>
<organism evidence="2 3">
    <name type="scientific">Phytohabitans maris</name>
    <dbReference type="NCBI Taxonomy" id="3071409"/>
    <lineage>
        <taxon>Bacteria</taxon>
        <taxon>Bacillati</taxon>
        <taxon>Actinomycetota</taxon>
        <taxon>Actinomycetes</taxon>
        <taxon>Micromonosporales</taxon>
        <taxon>Micromonosporaceae</taxon>
    </lineage>
</organism>
<gene>
    <name evidence="2" type="ORF">RB614_11135</name>
</gene>
<name>A0ABU0ZFJ5_9ACTN</name>
<dbReference type="Pfam" id="PF01047">
    <property type="entry name" value="MarR"/>
    <property type="match status" value="1"/>
</dbReference>
<dbReference type="PANTHER" id="PTHR33164:SF57">
    <property type="entry name" value="MARR-FAMILY TRANSCRIPTIONAL REGULATOR"/>
    <property type="match status" value="1"/>
</dbReference>
<feature type="domain" description="HTH marR-type" evidence="1">
    <location>
        <begin position="13"/>
        <end position="149"/>
    </location>
</feature>
<comment type="caution">
    <text evidence="2">The sequence shown here is derived from an EMBL/GenBank/DDBJ whole genome shotgun (WGS) entry which is preliminary data.</text>
</comment>
<sequence>MPADVRAQVPPDVVEIERGLSRISHLLSRARQHHQIATEAGVPIDRAAVPILRLLAEAGPQRPGDVAARLAVEAPHVTRQVQRLESIGYVERVPDPADRRAYRIRLTAAGREGVDRILGVGCQSILQALSDWTPQERAQLATLFNRMVDDFVRHAAERGVLPR</sequence>
<dbReference type="PANTHER" id="PTHR33164">
    <property type="entry name" value="TRANSCRIPTIONAL REGULATOR, MARR FAMILY"/>
    <property type="match status" value="1"/>
</dbReference>
<dbReference type="InterPro" id="IPR000835">
    <property type="entry name" value="HTH_MarR-typ"/>
</dbReference>
<dbReference type="EMBL" id="JAVHUY010000008">
    <property type="protein sequence ID" value="MDQ7905075.1"/>
    <property type="molecule type" value="Genomic_DNA"/>
</dbReference>
<protein>
    <submittedName>
        <fullName evidence="2">MarR family transcriptional regulator</fullName>
    </submittedName>
</protein>
<evidence type="ECO:0000313" key="3">
    <source>
        <dbReference type="Proteomes" id="UP001230908"/>
    </source>
</evidence>
<dbReference type="PRINTS" id="PR00598">
    <property type="entry name" value="HTHMARR"/>
</dbReference>
<evidence type="ECO:0000259" key="1">
    <source>
        <dbReference type="PROSITE" id="PS50995"/>
    </source>
</evidence>
<dbReference type="SMART" id="SM00347">
    <property type="entry name" value="HTH_MARR"/>
    <property type="match status" value="1"/>
</dbReference>
<dbReference type="InterPro" id="IPR039422">
    <property type="entry name" value="MarR/SlyA-like"/>
</dbReference>
<dbReference type="SUPFAM" id="SSF46785">
    <property type="entry name" value="Winged helix' DNA-binding domain"/>
    <property type="match status" value="1"/>
</dbReference>
<proteinExistence type="predicted"/>
<dbReference type="PROSITE" id="PS50995">
    <property type="entry name" value="HTH_MARR_2"/>
    <property type="match status" value="1"/>
</dbReference>
<dbReference type="RefSeq" id="WP_308712338.1">
    <property type="nucleotide sequence ID" value="NZ_JAVHUY010000008.1"/>
</dbReference>
<dbReference type="InterPro" id="IPR036388">
    <property type="entry name" value="WH-like_DNA-bd_sf"/>
</dbReference>
<keyword evidence="3" id="KW-1185">Reference proteome</keyword>
<dbReference type="Gene3D" id="1.10.10.10">
    <property type="entry name" value="Winged helix-like DNA-binding domain superfamily/Winged helix DNA-binding domain"/>
    <property type="match status" value="1"/>
</dbReference>